<reference evidence="3" key="1">
    <citation type="submission" date="2016-10" db="EMBL/GenBank/DDBJ databases">
        <authorList>
            <person name="Varghese N."/>
            <person name="Submissions S."/>
        </authorList>
    </citation>
    <scope>NUCLEOTIDE SEQUENCE [LARGE SCALE GENOMIC DNA]</scope>
    <source>
        <strain evidence="3">DSM 1565</strain>
    </source>
</reference>
<dbReference type="STRING" id="51670.SAMN04488557_1979"/>
<gene>
    <name evidence="2" type="ORF">SAMN04488557_1979</name>
</gene>
<name>A0A1I7NFI1_9HYPH</name>
<evidence type="ECO:0000259" key="1">
    <source>
        <dbReference type="Pfam" id="PF00248"/>
    </source>
</evidence>
<keyword evidence="3" id="KW-1185">Reference proteome</keyword>
<dbReference type="OrthoDB" id="9803483at2"/>
<dbReference type="PANTHER" id="PTHR43312">
    <property type="entry name" value="D-THREO-ALDOSE 1-DEHYDROGENASE"/>
    <property type="match status" value="1"/>
</dbReference>
<accession>A0A1I7NFI1</accession>
<dbReference type="RefSeq" id="WP_092867502.1">
    <property type="nucleotide sequence ID" value="NZ_FPCH01000002.1"/>
</dbReference>
<dbReference type="CDD" id="cd19086">
    <property type="entry name" value="AKR_AKR11C1"/>
    <property type="match status" value="1"/>
</dbReference>
<dbReference type="SUPFAM" id="SSF51430">
    <property type="entry name" value="NAD(P)-linked oxidoreductase"/>
    <property type="match status" value="1"/>
</dbReference>
<evidence type="ECO:0000313" key="3">
    <source>
        <dbReference type="Proteomes" id="UP000199423"/>
    </source>
</evidence>
<proteinExistence type="predicted"/>
<protein>
    <submittedName>
        <fullName evidence="2">Aldo/keto reductase family protein</fullName>
    </submittedName>
</protein>
<dbReference type="Pfam" id="PF00248">
    <property type="entry name" value="Aldo_ket_red"/>
    <property type="match status" value="1"/>
</dbReference>
<dbReference type="PANTHER" id="PTHR43312:SF1">
    <property type="entry name" value="NADP-DEPENDENT OXIDOREDUCTASE DOMAIN-CONTAINING PROTEIN"/>
    <property type="match status" value="1"/>
</dbReference>
<dbReference type="InterPro" id="IPR036812">
    <property type="entry name" value="NAD(P)_OxRdtase_dom_sf"/>
</dbReference>
<dbReference type="AlphaFoldDB" id="A0A1I7NFI1"/>
<sequence length="334" mass="36328">MKINEFGKTGMQVSEIGFGGSRIGGFFANKNGGQEALKVLPESLDSGITFYDTADMYAQGESEALIGKAFRGRRQQVVLATKGGYCLPAQRKLMQRIKPLVRPIVHALGLKRSKLPSLVSGALSQDFSPSYLTAALEASLKRLQTDYIDIYQLHSPPPAFLHSDAFGEALETLEKLKSQGKLRFYGVAVEAAEQAELCLSAPGIGSLQLGFGLLDLEALDQGILAAAESRGLGVIARGCFGGGLLKDGLNEAQLEAATPKWQRILTLRRLSESFGRPVLETALQFCRATPGVGVTLLGMHTERHLSENLRYVQAPRLNEGEYEALCHHLQKEWI</sequence>
<feature type="domain" description="NADP-dependent oxidoreductase" evidence="1">
    <location>
        <begin position="15"/>
        <end position="325"/>
    </location>
</feature>
<dbReference type="InterPro" id="IPR023210">
    <property type="entry name" value="NADP_OxRdtase_dom"/>
</dbReference>
<dbReference type="EMBL" id="FPCH01000002">
    <property type="protein sequence ID" value="SFV33424.1"/>
    <property type="molecule type" value="Genomic_DNA"/>
</dbReference>
<dbReference type="Gene3D" id="3.20.20.100">
    <property type="entry name" value="NADP-dependent oxidoreductase domain"/>
    <property type="match status" value="1"/>
</dbReference>
<organism evidence="2 3">
    <name type="scientific">Hyphomicrobium facile</name>
    <dbReference type="NCBI Taxonomy" id="51670"/>
    <lineage>
        <taxon>Bacteria</taxon>
        <taxon>Pseudomonadati</taxon>
        <taxon>Pseudomonadota</taxon>
        <taxon>Alphaproteobacteria</taxon>
        <taxon>Hyphomicrobiales</taxon>
        <taxon>Hyphomicrobiaceae</taxon>
        <taxon>Hyphomicrobium</taxon>
    </lineage>
</organism>
<evidence type="ECO:0000313" key="2">
    <source>
        <dbReference type="EMBL" id="SFV33424.1"/>
    </source>
</evidence>
<dbReference type="InterPro" id="IPR053135">
    <property type="entry name" value="AKR2_Oxidoreductase"/>
</dbReference>
<dbReference type="Proteomes" id="UP000199423">
    <property type="component" value="Unassembled WGS sequence"/>
</dbReference>